<name>A0A6B3SNY6_9BURK</name>
<evidence type="ECO:0000313" key="4">
    <source>
        <dbReference type="EMBL" id="NEX62580.1"/>
    </source>
</evidence>
<keyword evidence="5" id="KW-1185">Reference proteome</keyword>
<dbReference type="PROSITE" id="PS50883">
    <property type="entry name" value="EAL"/>
    <property type="match status" value="1"/>
</dbReference>
<gene>
    <name evidence="4" type="ORF">G3574_15945</name>
</gene>
<feature type="domain" description="EAL" evidence="3">
    <location>
        <begin position="153"/>
        <end position="406"/>
    </location>
</feature>
<feature type="domain" description="Response regulatory" evidence="2">
    <location>
        <begin position="16"/>
        <end position="137"/>
    </location>
</feature>
<dbReference type="AlphaFoldDB" id="A0A6B3SNY6"/>
<organism evidence="4 5">
    <name type="scientific">Noviherbaspirillum galbum</name>
    <dbReference type="NCBI Taxonomy" id="2709383"/>
    <lineage>
        <taxon>Bacteria</taxon>
        <taxon>Pseudomonadati</taxon>
        <taxon>Pseudomonadota</taxon>
        <taxon>Betaproteobacteria</taxon>
        <taxon>Burkholderiales</taxon>
        <taxon>Oxalobacteraceae</taxon>
        <taxon>Noviherbaspirillum</taxon>
    </lineage>
</organism>
<evidence type="ECO:0000259" key="2">
    <source>
        <dbReference type="PROSITE" id="PS50110"/>
    </source>
</evidence>
<dbReference type="InterPro" id="IPR011006">
    <property type="entry name" value="CheY-like_superfamily"/>
</dbReference>
<dbReference type="InterPro" id="IPR050706">
    <property type="entry name" value="Cyclic-di-GMP_PDE-like"/>
</dbReference>
<comment type="caution">
    <text evidence="4">The sequence shown here is derived from an EMBL/GenBank/DDBJ whole genome shotgun (WGS) entry which is preliminary data.</text>
</comment>
<dbReference type="CDD" id="cd01948">
    <property type="entry name" value="EAL"/>
    <property type="match status" value="1"/>
</dbReference>
<proteinExistence type="predicted"/>
<feature type="modified residue" description="4-aspartylphosphate" evidence="1">
    <location>
        <position position="68"/>
    </location>
</feature>
<dbReference type="Proteomes" id="UP000482155">
    <property type="component" value="Unassembled WGS sequence"/>
</dbReference>
<dbReference type="GO" id="GO:0071111">
    <property type="term" value="F:cyclic-guanylate-specific phosphodiesterase activity"/>
    <property type="evidence" value="ECO:0007669"/>
    <property type="project" value="InterPro"/>
</dbReference>
<dbReference type="SMART" id="SM00448">
    <property type="entry name" value="REC"/>
    <property type="match status" value="1"/>
</dbReference>
<dbReference type="Pfam" id="PF00072">
    <property type="entry name" value="Response_reg"/>
    <property type="match status" value="1"/>
</dbReference>
<reference evidence="4 5" key="1">
    <citation type="submission" date="2020-02" db="EMBL/GenBank/DDBJ databases">
        <authorList>
            <person name="Kim M.K."/>
        </authorList>
    </citation>
    <scope>NUCLEOTIDE SEQUENCE [LARGE SCALE GENOMIC DNA]</scope>
    <source>
        <strain evidence="4 5">17J57-3</strain>
    </source>
</reference>
<dbReference type="InterPro" id="IPR001789">
    <property type="entry name" value="Sig_transdc_resp-reg_receiver"/>
</dbReference>
<dbReference type="InterPro" id="IPR035919">
    <property type="entry name" value="EAL_sf"/>
</dbReference>
<dbReference type="Gene3D" id="3.20.20.450">
    <property type="entry name" value="EAL domain"/>
    <property type="match status" value="1"/>
</dbReference>
<dbReference type="PANTHER" id="PTHR33121:SF70">
    <property type="entry name" value="SIGNALING PROTEIN YKOW"/>
    <property type="match status" value="1"/>
</dbReference>
<dbReference type="PROSITE" id="PS50110">
    <property type="entry name" value="RESPONSE_REGULATORY"/>
    <property type="match status" value="1"/>
</dbReference>
<evidence type="ECO:0000256" key="1">
    <source>
        <dbReference type="PROSITE-ProRule" id="PRU00169"/>
    </source>
</evidence>
<protein>
    <submittedName>
        <fullName evidence="4">EAL domain-containing response regulator</fullName>
    </submittedName>
</protein>
<dbReference type="SUPFAM" id="SSF52172">
    <property type="entry name" value="CheY-like"/>
    <property type="match status" value="1"/>
</dbReference>
<dbReference type="InterPro" id="IPR001633">
    <property type="entry name" value="EAL_dom"/>
</dbReference>
<dbReference type="Gene3D" id="3.40.50.2300">
    <property type="match status" value="1"/>
</dbReference>
<dbReference type="SMART" id="SM00052">
    <property type="entry name" value="EAL"/>
    <property type="match status" value="1"/>
</dbReference>
<dbReference type="RefSeq" id="WP_163965084.1">
    <property type="nucleotide sequence ID" value="NZ_JAAIVB010000052.1"/>
</dbReference>
<dbReference type="Pfam" id="PF00563">
    <property type="entry name" value="EAL"/>
    <property type="match status" value="1"/>
</dbReference>
<dbReference type="PANTHER" id="PTHR33121">
    <property type="entry name" value="CYCLIC DI-GMP PHOSPHODIESTERASE PDEF"/>
    <property type="match status" value="1"/>
</dbReference>
<evidence type="ECO:0000313" key="5">
    <source>
        <dbReference type="Proteomes" id="UP000482155"/>
    </source>
</evidence>
<keyword evidence="1" id="KW-0597">Phosphoprotein</keyword>
<accession>A0A6B3SNY6</accession>
<dbReference type="GO" id="GO:0000160">
    <property type="term" value="P:phosphorelay signal transduction system"/>
    <property type="evidence" value="ECO:0007669"/>
    <property type="project" value="InterPro"/>
</dbReference>
<evidence type="ECO:0000259" key="3">
    <source>
        <dbReference type="PROSITE" id="PS50883"/>
    </source>
</evidence>
<dbReference type="EMBL" id="JAAIVB010000052">
    <property type="protein sequence ID" value="NEX62580.1"/>
    <property type="molecule type" value="Genomic_DNA"/>
</dbReference>
<dbReference type="SUPFAM" id="SSF141868">
    <property type="entry name" value="EAL domain-like"/>
    <property type="match status" value="1"/>
</dbReference>
<sequence length="408" mass="44918">MTQPSSLPANDFSRLKVLILEDQPFQRNVLIGALRHLGITAIETASDGAAALDALEHDPGSFDVAICDLRMEGMDGIEFIRHAVRRKVPSFIVTSAIEGSLLATAEAVVRSFGTRLIGVLPKPVNLERLKGMLSDCKKVKSEEARPARGASKPAFTAEQISRALAANEFIPYFQPKFDLDTGLPTSVEMLARWNHPSQGILPPSAFIPVMEQSGMMDWLSDSLLLQSLRCLEDWTSLGCDISLAVNMSPLTLQNTDMPNHISSLLRKHKVEPRTITIEVTETAVSENVSGLLETLTRLRMQGFSISVDDFGTGYSSLLQLTEMPFNEIKIDRSFVHGATENKKTVAIAESIVQLAKKLDLHTVAEGIETLEELEFIKQLGCESGQGYYLSRPLDNTGLITLLKNVRKR</sequence>